<proteinExistence type="predicted"/>
<evidence type="ECO:0000313" key="1">
    <source>
        <dbReference type="EMBL" id="GAA4390774.1"/>
    </source>
</evidence>
<organism evidence="1 2">
    <name type="scientific">Hymenobacter koreensis</name>
    <dbReference type="NCBI Taxonomy" id="1084523"/>
    <lineage>
        <taxon>Bacteria</taxon>
        <taxon>Pseudomonadati</taxon>
        <taxon>Bacteroidota</taxon>
        <taxon>Cytophagia</taxon>
        <taxon>Cytophagales</taxon>
        <taxon>Hymenobacteraceae</taxon>
        <taxon>Hymenobacter</taxon>
    </lineage>
</organism>
<keyword evidence="2" id="KW-1185">Reference proteome</keyword>
<accession>A0ABP8JH88</accession>
<sequence>MQLFAKKGYLYIHFSVPAPPQSWQIFNPNPFTYYAMKTLIKPAPSLLLLATCLGLGFTTPALAQSAGRPQPVNVDQVSDFTYLLRVSNPALERSEVKVVRLSNNAVLFHNASYAHTLGHKLNVRELPDGEYAFVVKVGKKTHRYTLDIHTQMQRSARLGSVSMPSMAVR</sequence>
<dbReference type="EMBL" id="BAABHA010000015">
    <property type="protein sequence ID" value="GAA4390774.1"/>
    <property type="molecule type" value="Genomic_DNA"/>
</dbReference>
<dbReference type="Proteomes" id="UP001500454">
    <property type="component" value="Unassembled WGS sequence"/>
</dbReference>
<comment type="caution">
    <text evidence="1">The sequence shown here is derived from an EMBL/GenBank/DDBJ whole genome shotgun (WGS) entry which is preliminary data.</text>
</comment>
<gene>
    <name evidence="1" type="ORF">GCM10023186_39350</name>
</gene>
<name>A0ABP8JH88_9BACT</name>
<protein>
    <submittedName>
        <fullName evidence="1">Uncharacterized protein</fullName>
    </submittedName>
</protein>
<reference evidence="2" key="1">
    <citation type="journal article" date="2019" name="Int. J. Syst. Evol. Microbiol.">
        <title>The Global Catalogue of Microorganisms (GCM) 10K type strain sequencing project: providing services to taxonomists for standard genome sequencing and annotation.</title>
        <authorList>
            <consortium name="The Broad Institute Genomics Platform"/>
            <consortium name="The Broad Institute Genome Sequencing Center for Infectious Disease"/>
            <person name="Wu L."/>
            <person name="Ma J."/>
        </authorList>
    </citation>
    <scope>NUCLEOTIDE SEQUENCE [LARGE SCALE GENOMIC DNA]</scope>
    <source>
        <strain evidence="2">JCM 17924</strain>
    </source>
</reference>
<evidence type="ECO:0000313" key="2">
    <source>
        <dbReference type="Proteomes" id="UP001500454"/>
    </source>
</evidence>